<dbReference type="AlphaFoldDB" id="D3UFY2"/>
<keyword evidence="2 9" id="KW-1003">Cell membrane</keyword>
<dbReference type="PRINTS" id="PR00781">
    <property type="entry name" value="LIPOSIGPTASE"/>
</dbReference>
<feature type="transmembrane region" description="Helical" evidence="9">
    <location>
        <begin position="123"/>
        <end position="145"/>
    </location>
</feature>
<organism evidence="11 12">
    <name type="scientific">Helicobacter mustelae (strain ATCC 43772 / CCUG 25715 / CIP 103759 / LMG 18044 / NCTC 12198 / R85-136P)</name>
    <name type="common">Campylobacter mustelae</name>
    <dbReference type="NCBI Taxonomy" id="679897"/>
    <lineage>
        <taxon>Bacteria</taxon>
        <taxon>Pseudomonadati</taxon>
        <taxon>Campylobacterota</taxon>
        <taxon>Epsilonproteobacteria</taxon>
        <taxon>Campylobacterales</taxon>
        <taxon>Helicobacteraceae</taxon>
        <taxon>Helicobacter</taxon>
    </lineage>
</organism>
<gene>
    <name evidence="9 11" type="primary">lspA</name>
    <name evidence="11" type="ordered locus">HMU01410</name>
</gene>
<keyword evidence="8 9" id="KW-0472">Membrane</keyword>
<protein>
    <recommendedName>
        <fullName evidence="9">Lipoprotein signal peptidase</fullName>
        <ecNumber evidence="9">3.4.23.36</ecNumber>
    </recommendedName>
    <alternativeName>
        <fullName evidence="9">Prolipoprotein signal peptidase</fullName>
    </alternativeName>
    <alternativeName>
        <fullName evidence="9">Signal peptidase II</fullName>
        <shortName evidence="9">SPase II</shortName>
    </alternativeName>
</protein>
<comment type="function">
    <text evidence="9">This protein specifically catalyzes the removal of signal peptides from prolipoproteins.</text>
</comment>
<keyword evidence="7 9" id="KW-1133">Transmembrane helix</keyword>
<dbReference type="NCBIfam" id="TIGR00077">
    <property type="entry name" value="lspA"/>
    <property type="match status" value="1"/>
</dbReference>
<feature type="active site" evidence="9">
    <location>
        <position position="113"/>
    </location>
</feature>
<keyword evidence="9" id="KW-0997">Cell inner membrane</keyword>
<evidence type="ECO:0000256" key="1">
    <source>
        <dbReference type="ARBA" id="ARBA00006139"/>
    </source>
</evidence>
<dbReference type="PANTHER" id="PTHR33695:SF1">
    <property type="entry name" value="LIPOPROTEIN SIGNAL PEPTIDASE"/>
    <property type="match status" value="1"/>
</dbReference>
<dbReference type="EMBL" id="FN555004">
    <property type="protein sequence ID" value="CBG39403.1"/>
    <property type="molecule type" value="Genomic_DNA"/>
</dbReference>
<feature type="transmembrane region" description="Helical" evidence="9">
    <location>
        <begin position="6"/>
        <end position="23"/>
    </location>
</feature>
<feature type="active site" evidence="9">
    <location>
        <position position="130"/>
    </location>
</feature>
<dbReference type="RefSeq" id="WP_013022498.1">
    <property type="nucleotide sequence ID" value="NC_013949.1"/>
</dbReference>
<keyword evidence="12" id="KW-1185">Reference proteome</keyword>
<dbReference type="GO" id="GO:0004190">
    <property type="term" value="F:aspartic-type endopeptidase activity"/>
    <property type="evidence" value="ECO:0007669"/>
    <property type="project" value="UniProtKB-UniRule"/>
</dbReference>
<evidence type="ECO:0000313" key="11">
    <source>
        <dbReference type="EMBL" id="CBG39403.1"/>
    </source>
</evidence>
<reference evidence="11 12" key="1">
    <citation type="journal article" date="2010" name="BMC Genomics">
        <title>Comparative genomics and proteomics of Helicobacter mustelae, an ulcerogenic and carcinogenic gastric pathogen.</title>
        <authorList>
            <person name="O'Toole P.W."/>
            <person name="Snelling W.J."/>
            <person name="Canchaya C."/>
            <person name="Forde B.M."/>
            <person name="Hardie K.R."/>
            <person name="Josenhans C."/>
            <person name="Graham R.L.J."/>
            <person name="McMullan G."/>
            <person name="Parkhill J."/>
            <person name="Belda E."/>
            <person name="Bentley S.D."/>
        </authorList>
    </citation>
    <scope>NUCLEOTIDE SEQUENCE [LARGE SCALE GENOMIC DNA]</scope>
    <source>
        <strain evidence="12">ATCC 43772 / LMG 18044 / NCTC 12198 / 12198</strain>
    </source>
</reference>
<dbReference type="HOGENOM" id="CLU_083252_4_3_7"/>
<keyword evidence="6 9" id="KW-0378">Hydrolase</keyword>
<evidence type="ECO:0000256" key="3">
    <source>
        <dbReference type="ARBA" id="ARBA00022670"/>
    </source>
</evidence>
<keyword evidence="4 9" id="KW-0812">Transmembrane</keyword>
<evidence type="ECO:0000256" key="6">
    <source>
        <dbReference type="ARBA" id="ARBA00022801"/>
    </source>
</evidence>
<evidence type="ECO:0000256" key="2">
    <source>
        <dbReference type="ARBA" id="ARBA00022475"/>
    </source>
</evidence>
<feature type="transmembrane region" description="Helical" evidence="9">
    <location>
        <begin position="85"/>
        <end position="103"/>
    </location>
</feature>
<accession>D3UFY2</accession>
<keyword evidence="11" id="KW-0449">Lipoprotein</keyword>
<comment type="subcellular location">
    <subcellularLocation>
        <location evidence="9">Cell inner membrane</location>
        <topology evidence="9">Multi-pass membrane protein</topology>
    </subcellularLocation>
</comment>
<comment type="pathway">
    <text evidence="9">Protein modification; lipoprotein biosynthesis (signal peptide cleavage).</text>
</comment>
<dbReference type="Pfam" id="PF01252">
    <property type="entry name" value="Peptidase_A8"/>
    <property type="match status" value="1"/>
</dbReference>
<evidence type="ECO:0000256" key="4">
    <source>
        <dbReference type="ARBA" id="ARBA00022692"/>
    </source>
</evidence>
<sequence length="157" mass="18423">MRQFYWIFFLVFLLDQGIKLYFVQQCGGREFCMVWDSKMLSLMLVFNKGVAFSFLSMLGDWLKYLQIVFMLGIGIVLYLQRKFFFAYRIAFGLIFGAGSSNLLDRFTYGGVVDYVYWHYGFDFAVFNFADVMIDAGVVLLLFGFWRERKQNPSPKAP</sequence>
<evidence type="ECO:0000256" key="10">
    <source>
        <dbReference type="RuleBase" id="RU004181"/>
    </source>
</evidence>
<evidence type="ECO:0000256" key="5">
    <source>
        <dbReference type="ARBA" id="ARBA00022750"/>
    </source>
</evidence>
<proteinExistence type="inferred from homology"/>
<feature type="transmembrane region" description="Helical" evidence="9">
    <location>
        <begin position="61"/>
        <end position="78"/>
    </location>
</feature>
<dbReference type="EC" id="3.4.23.36" evidence="9"/>
<dbReference type="KEGG" id="hms:HMU01410"/>
<dbReference type="GO" id="GO:0005886">
    <property type="term" value="C:plasma membrane"/>
    <property type="evidence" value="ECO:0007669"/>
    <property type="project" value="UniProtKB-SubCell"/>
</dbReference>
<comment type="catalytic activity">
    <reaction evidence="9">
        <text>Release of signal peptides from bacterial membrane prolipoproteins. Hydrolyzes -Xaa-Yaa-Zaa-|-(S,diacylglyceryl)Cys-, in which Xaa is hydrophobic (preferably Leu), and Yaa (Ala or Ser) and Zaa (Gly or Ala) have small, neutral side chains.</text>
        <dbReference type="EC" id="3.4.23.36"/>
    </reaction>
</comment>
<dbReference type="eggNOG" id="COG0597">
    <property type="taxonomic scope" value="Bacteria"/>
</dbReference>
<dbReference type="GO" id="GO:0006508">
    <property type="term" value="P:proteolysis"/>
    <property type="evidence" value="ECO:0007669"/>
    <property type="project" value="UniProtKB-KW"/>
</dbReference>
<keyword evidence="5 9" id="KW-0064">Aspartyl protease</keyword>
<keyword evidence="3 9" id="KW-0645">Protease</keyword>
<evidence type="ECO:0000256" key="7">
    <source>
        <dbReference type="ARBA" id="ARBA00022989"/>
    </source>
</evidence>
<dbReference type="STRING" id="679897.HMU01410"/>
<comment type="similarity">
    <text evidence="1 9 10">Belongs to the peptidase A8 family.</text>
</comment>
<dbReference type="Proteomes" id="UP000001522">
    <property type="component" value="Chromosome"/>
</dbReference>
<dbReference type="UniPathway" id="UPA00665"/>
<dbReference type="HAMAP" id="MF_00161">
    <property type="entry name" value="LspA"/>
    <property type="match status" value="1"/>
</dbReference>
<evidence type="ECO:0000256" key="8">
    <source>
        <dbReference type="ARBA" id="ARBA00023136"/>
    </source>
</evidence>
<name>D3UFY2_HELM1</name>
<evidence type="ECO:0000313" key="12">
    <source>
        <dbReference type="Proteomes" id="UP000001522"/>
    </source>
</evidence>
<dbReference type="PANTHER" id="PTHR33695">
    <property type="entry name" value="LIPOPROTEIN SIGNAL PEPTIDASE"/>
    <property type="match status" value="1"/>
</dbReference>
<evidence type="ECO:0000256" key="9">
    <source>
        <dbReference type="HAMAP-Rule" id="MF_00161"/>
    </source>
</evidence>
<dbReference type="InterPro" id="IPR001872">
    <property type="entry name" value="Peptidase_A8"/>
</dbReference>